<feature type="compositionally biased region" description="Polar residues" evidence="2">
    <location>
        <begin position="224"/>
        <end position="236"/>
    </location>
</feature>
<reference evidence="3" key="1">
    <citation type="submission" date="2020-10" db="EMBL/GenBank/DDBJ databases">
        <title>Unveiling of a novel bifunctional photoreceptor, Dualchrome1, isolated from a cosmopolitan green alga.</title>
        <authorList>
            <person name="Suzuki S."/>
            <person name="Kawachi M."/>
        </authorList>
    </citation>
    <scope>NUCLEOTIDE SEQUENCE</scope>
    <source>
        <strain evidence="3">NIES 2893</strain>
    </source>
</reference>
<evidence type="ECO:0000256" key="1">
    <source>
        <dbReference type="SAM" id="Coils"/>
    </source>
</evidence>
<protein>
    <submittedName>
        <fullName evidence="3">Uncharacterized protein</fullName>
    </submittedName>
</protein>
<evidence type="ECO:0000256" key="2">
    <source>
        <dbReference type="SAM" id="MobiDB-lite"/>
    </source>
</evidence>
<feature type="coiled-coil region" evidence="1">
    <location>
        <begin position="260"/>
        <end position="294"/>
    </location>
</feature>
<dbReference type="Proteomes" id="UP000660262">
    <property type="component" value="Unassembled WGS sequence"/>
</dbReference>
<gene>
    <name evidence="3" type="ORF">PPROV_000229900</name>
</gene>
<dbReference type="AlphaFoldDB" id="A0A830H939"/>
<evidence type="ECO:0000313" key="4">
    <source>
        <dbReference type="Proteomes" id="UP000660262"/>
    </source>
</evidence>
<keyword evidence="1" id="KW-0175">Coiled coil</keyword>
<comment type="caution">
    <text evidence="3">The sequence shown here is derived from an EMBL/GenBank/DDBJ whole genome shotgun (WGS) entry which is preliminary data.</text>
</comment>
<feature type="region of interest" description="Disordered" evidence="2">
    <location>
        <begin position="203"/>
        <end position="242"/>
    </location>
</feature>
<evidence type="ECO:0000313" key="3">
    <source>
        <dbReference type="EMBL" id="GHP03544.1"/>
    </source>
</evidence>
<feature type="coiled-coil region" evidence="1">
    <location>
        <begin position="428"/>
        <end position="524"/>
    </location>
</feature>
<organism evidence="3 4">
    <name type="scientific">Pycnococcus provasolii</name>
    <dbReference type="NCBI Taxonomy" id="41880"/>
    <lineage>
        <taxon>Eukaryota</taxon>
        <taxon>Viridiplantae</taxon>
        <taxon>Chlorophyta</taxon>
        <taxon>Pseudoscourfieldiophyceae</taxon>
        <taxon>Pseudoscourfieldiales</taxon>
        <taxon>Pycnococcaceae</taxon>
        <taxon>Pycnococcus</taxon>
    </lineage>
</organism>
<feature type="compositionally biased region" description="Low complexity" evidence="2">
    <location>
        <begin position="207"/>
        <end position="218"/>
    </location>
</feature>
<keyword evidence="4" id="KW-1185">Reference proteome</keyword>
<proteinExistence type="predicted"/>
<name>A0A830H939_9CHLO</name>
<feature type="region of interest" description="Disordered" evidence="2">
    <location>
        <begin position="1"/>
        <end position="36"/>
    </location>
</feature>
<sequence>MAEAAAKRATELEKALVETETSRDAATSARHEALQKVEEATSALESLRKEHDTLVMAKESRLEELRAAASDALLQASAAEAREKEAEQALAAERAESETKLAEAVAKAETEALAASAACEEAKAEAASTAAELDRLRAVASSASADAQEQIKAAEDARASLRAALDAKDVELAELREAVAEAHKRVDAANSRLIAFETAAKEHDEAQPAAAQQVQGVGHHPSPGNVQNEMASSSMPSEDDLRSPLVSAAREAAVREYNLRVRLEADLSRVTAERDELANALASTEAKAVQMKIRVDGEGSESHSQEVVHVVPELSPASRESLATRVADAEAAEAATREELHAATLKVAELEERLASAEHAEADVRMRYDAAAAKVAEAAHAAALGEAEMLSKLAAVTTRADEAESRLAEVLGGCDVDEHAAQSAALARTATDAAVEETRDEAKRLAEELRIVNAEADTLRGRLAAAEADLAGLAEMRERVRAAESAAASANDDAVAALAARDQLTRAQEAVSELQHLLTSAEDSNKVTQRALDDALFSIAPTCRRRRFIADINNGNAFAFHSSAQEPCAHSRAPLRNLGSSAEVPYRSLPAVVHGKEPAKIFVKQTMSSFALLKSKLFRPALIISFSSANRVNASGQVDTEMGAEERATRERLRLFEFPDVLG</sequence>
<feature type="coiled-coil region" evidence="1">
    <location>
        <begin position="333"/>
        <end position="367"/>
    </location>
</feature>
<accession>A0A830H939</accession>
<dbReference type="EMBL" id="BNJQ01000005">
    <property type="protein sequence ID" value="GHP03544.1"/>
    <property type="molecule type" value="Genomic_DNA"/>
</dbReference>